<feature type="domain" description="Response regulatory" evidence="7">
    <location>
        <begin position="255"/>
        <end position="371"/>
    </location>
</feature>
<dbReference type="GO" id="GO:0000160">
    <property type="term" value="P:phosphorelay signal transduction system"/>
    <property type="evidence" value="ECO:0007669"/>
    <property type="project" value="UniProtKB-KW"/>
</dbReference>
<dbReference type="InterPro" id="IPR001789">
    <property type="entry name" value="Sig_transdc_resp-reg_receiver"/>
</dbReference>
<dbReference type="EC" id="2.7.7.65" evidence="2"/>
<dbReference type="OrthoDB" id="9812260at2"/>
<dbReference type="CDD" id="cd00088">
    <property type="entry name" value="HPT"/>
    <property type="match status" value="1"/>
</dbReference>
<dbReference type="InterPro" id="IPR029787">
    <property type="entry name" value="Nucleotide_cyclase"/>
</dbReference>
<comment type="cofactor">
    <cofactor evidence="1">
        <name>Mg(2+)</name>
        <dbReference type="ChEBI" id="CHEBI:18420"/>
    </cofactor>
</comment>
<evidence type="ECO:0000259" key="9">
    <source>
        <dbReference type="PROSITE" id="PS50894"/>
    </source>
</evidence>
<dbReference type="InterPro" id="IPR011006">
    <property type="entry name" value="CheY-like_superfamily"/>
</dbReference>
<evidence type="ECO:0000256" key="2">
    <source>
        <dbReference type="ARBA" id="ARBA00012528"/>
    </source>
</evidence>
<dbReference type="PANTHER" id="PTHR45138">
    <property type="entry name" value="REGULATORY COMPONENTS OF SENSORY TRANSDUCTION SYSTEM"/>
    <property type="match status" value="1"/>
</dbReference>
<evidence type="ECO:0000256" key="4">
    <source>
        <dbReference type="ARBA" id="ARBA00034247"/>
    </source>
</evidence>
<evidence type="ECO:0000259" key="8">
    <source>
        <dbReference type="PROSITE" id="PS50887"/>
    </source>
</evidence>
<proteinExistence type="predicted"/>
<dbReference type="Pfam" id="PF00990">
    <property type="entry name" value="GGDEF"/>
    <property type="match status" value="1"/>
</dbReference>
<dbReference type="GO" id="GO:1902201">
    <property type="term" value="P:negative regulation of bacterial-type flagellum-dependent cell motility"/>
    <property type="evidence" value="ECO:0007669"/>
    <property type="project" value="TreeGrafter"/>
</dbReference>
<dbReference type="eggNOG" id="COG3706">
    <property type="taxonomic scope" value="Bacteria"/>
</dbReference>
<evidence type="ECO:0000313" key="10">
    <source>
        <dbReference type="EMBL" id="ACE83748.1"/>
    </source>
</evidence>
<dbReference type="PROSITE" id="PS50894">
    <property type="entry name" value="HPT"/>
    <property type="match status" value="1"/>
</dbReference>
<dbReference type="Proteomes" id="UP000001036">
    <property type="component" value="Chromosome"/>
</dbReference>
<keyword evidence="11" id="KW-1185">Reference proteome</keyword>
<dbReference type="AlphaFoldDB" id="B3PF40"/>
<dbReference type="GO" id="GO:0052621">
    <property type="term" value="F:diguanylate cyclase activity"/>
    <property type="evidence" value="ECO:0007669"/>
    <property type="project" value="UniProtKB-EC"/>
</dbReference>
<dbReference type="InterPro" id="IPR000160">
    <property type="entry name" value="GGDEF_dom"/>
</dbReference>
<feature type="domain" description="HPt" evidence="9">
    <location>
        <begin position="7"/>
        <end position="110"/>
    </location>
</feature>
<name>B3PF40_CELJU</name>
<dbReference type="SUPFAM" id="SSF47226">
    <property type="entry name" value="Histidine-containing phosphotransfer domain, HPT domain"/>
    <property type="match status" value="1"/>
</dbReference>
<feature type="domain" description="GGDEF" evidence="8">
    <location>
        <begin position="411"/>
        <end position="545"/>
    </location>
</feature>
<dbReference type="InterPro" id="IPR050469">
    <property type="entry name" value="Diguanylate_Cyclase"/>
</dbReference>
<dbReference type="GO" id="GO:0005886">
    <property type="term" value="C:plasma membrane"/>
    <property type="evidence" value="ECO:0007669"/>
    <property type="project" value="TreeGrafter"/>
</dbReference>
<dbReference type="InterPro" id="IPR043128">
    <property type="entry name" value="Rev_trsase/Diguanyl_cyclase"/>
</dbReference>
<feature type="modified residue" description="4-aspartylphosphate" evidence="6">
    <location>
        <position position="178"/>
    </location>
</feature>
<reference evidence="10 11" key="1">
    <citation type="journal article" date="2008" name="J. Bacteriol.">
        <title>Insights into plant cell wall degradation from the genome sequence of the soil bacterium Cellvibrio japonicus.</title>
        <authorList>
            <person name="Deboy R.T."/>
            <person name="Mongodin E.F."/>
            <person name="Fouts D.E."/>
            <person name="Tailford L.E."/>
            <person name="Khouri H."/>
            <person name="Emerson J.B."/>
            <person name="Mohamoud Y."/>
            <person name="Watkins K."/>
            <person name="Henrissat B."/>
            <person name="Gilbert H.J."/>
            <person name="Nelson K.E."/>
        </authorList>
    </citation>
    <scope>NUCLEOTIDE SEQUENCE [LARGE SCALE GENOMIC DNA]</scope>
    <source>
        <strain evidence="10 11">Ueda107</strain>
    </source>
</reference>
<dbReference type="KEGG" id="cja:CJA_3354"/>
<sequence length="547" mass="61003">MNKNAEIAVRLQALKDAYLARLPDDLAQLNVLSVQLQDAASQEQALVQLNQRLHKLAGSAGSFGLAELGKLAKQLELQTQQWSEAGQLDTGKLRLFAVAINSLEGLVDPGRPLSAPMAHRSIQAKSPNLIYVLEDDPVLAEEICVTLGHFGHEVRHFNNLARAEQAILAQPPDFMICDIMFDEEGREAPAAIARLQQQLSLPVPVIFMSTREDFQAYLDAVRAGAVGYFVKPLDIIRLVDCFEYYLDRNRSSPYRVLIVDDDVVLSEHYKLVLNAAGIRAEVLHTPERIFDMLQEFHPELVLLDLNMPGCTGPELAQVIRLNSDWLKIPITYLSSELDVDKRILAMGRAGDDFLTKPLTDRELVSAVSVRAARCRQLSDALDRDSLTGLLKHSRIKELVDLELSRAQRSGEPLSLVMLDLDHFKHINDSYGHSAGDKVIRAMAHLLRQRLRKTDSLGRYGGEEFLIVLPRCGPDEAFKLVDKVRRHFQEIPFQHQGCHFRVTTSAGIASCGASGAMAADTLLQAADEALYEAKHQGRDRVCIYQKQP</sequence>
<dbReference type="GO" id="GO:0043709">
    <property type="term" value="P:cell adhesion involved in single-species biofilm formation"/>
    <property type="evidence" value="ECO:0007669"/>
    <property type="project" value="TreeGrafter"/>
</dbReference>
<evidence type="ECO:0000256" key="3">
    <source>
        <dbReference type="ARBA" id="ARBA00023012"/>
    </source>
</evidence>
<dbReference type="GO" id="GO:0004672">
    <property type="term" value="F:protein kinase activity"/>
    <property type="evidence" value="ECO:0007669"/>
    <property type="project" value="UniProtKB-ARBA"/>
</dbReference>
<accession>B3PF40</accession>
<dbReference type="Gene3D" id="1.20.120.160">
    <property type="entry name" value="HPT domain"/>
    <property type="match status" value="1"/>
</dbReference>
<dbReference type="EMBL" id="CP000934">
    <property type="protein sequence ID" value="ACE83748.1"/>
    <property type="molecule type" value="Genomic_DNA"/>
</dbReference>
<feature type="domain" description="Response regulatory" evidence="7">
    <location>
        <begin position="129"/>
        <end position="246"/>
    </location>
</feature>
<keyword evidence="3" id="KW-0902">Two-component regulatory system</keyword>
<dbReference type="HOGENOM" id="CLU_000445_11_28_6"/>
<dbReference type="PROSITE" id="PS50887">
    <property type="entry name" value="GGDEF"/>
    <property type="match status" value="1"/>
</dbReference>
<dbReference type="InterPro" id="IPR036641">
    <property type="entry name" value="HPT_dom_sf"/>
</dbReference>
<dbReference type="Gene3D" id="3.30.70.270">
    <property type="match status" value="1"/>
</dbReference>
<evidence type="ECO:0000256" key="1">
    <source>
        <dbReference type="ARBA" id="ARBA00001946"/>
    </source>
</evidence>
<dbReference type="eggNOG" id="COG0745">
    <property type="taxonomic scope" value="Bacteria"/>
</dbReference>
<keyword evidence="6" id="KW-0597">Phosphoprotein</keyword>
<comment type="catalytic activity">
    <reaction evidence="4">
        <text>2 GTP = 3',3'-c-di-GMP + 2 diphosphate</text>
        <dbReference type="Rhea" id="RHEA:24898"/>
        <dbReference type="ChEBI" id="CHEBI:33019"/>
        <dbReference type="ChEBI" id="CHEBI:37565"/>
        <dbReference type="ChEBI" id="CHEBI:58805"/>
        <dbReference type="EC" id="2.7.7.65"/>
    </reaction>
</comment>
<dbReference type="NCBIfam" id="TIGR00254">
    <property type="entry name" value="GGDEF"/>
    <property type="match status" value="1"/>
</dbReference>
<dbReference type="SMART" id="SM00267">
    <property type="entry name" value="GGDEF"/>
    <property type="match status" value="1"/>
</dbReference>
<dbReference type="FunFam" id="3.30.70.270:FF:000001">
    <property type="entry name" value="Diguanylate cyclase domain protein"/>
    <property type="match status" value="1"/>
</dbReference>
<dbReference type="CDD" id="cd01949">
    <property type="entry name" value="GGDEF"/>
    <property type="match status" value="1"/>
</dbReference>
<feature type="modified residue" description="4-aspartylphosphate" evidence="6">
    <location>
        <position position="304"/>
    </location>
</feature>
<dbReference type="PANTHER" id="PTHR45138:SF9">
    <property type="entry name" value="DIGUANYLATE CYCLASE DGCM-RELATED"/>
    <property type="match status" value="1"/>
</dbReference>
<evidence type="ECO:0000259" key="7">
    <source>
        <dbReference type="PROSITE" id="PS50110"/>
    </source>
</evidence>
<dbReference type="Pfam" id="PF00072">
    <property type="entry name" value="Response_reg"/>
    <property type="match status" value="2"/>
</dbReference>
<organism evidence="10 11">
    <name type="scientific">Cellvibrio japonicus (strain Ueda107)</name>
    <name type="common">Pseudomonas fluorescens subsp. cellulosa</name>
    <dbReference type="NCBI Taxonomy" id="498211"/>
    <lineage>
        <taxon>Bacteria</taxon>
        <taxon>Pseudomonadati</taxon>
        <taxon>Pseudomonadota</taxon>
        <taxon>Gammaproteobacteria</taxon>
        <taxon>Cellvibrionales</taxon>
        <taxon>Cellvibrionaceae</taxon>
        <taxon>Cellvibrio</taxon>
    </lineage>
</organism>
<evidence type="ECO:0000256" key="5">
    <source>
        <dbReference type="PROSITE-ProRule" id="PRU00110"/>
    </source>
</evidence>
<evidence type="ECO:0000313" key="11">
    <source>
        <dbReference type="Proteomes" id="UP000001036"/>
    </source>
</evidence>
<dbReference type="SUPFAM" id="SSF55073">
    <property type="entry name" value="Nucleotide cyclase"/>
    <property type="match status" value="1"/>
</dbReference>
<dbReference type="eggNOG" id="COG2198">
    <property type="taxonomic scope" value="Bacteria"/>
</dbReference>
<dbReference type="Gene3D" id="3.40.50.2300">
    <property type="match status" value="2"/>
</dbReference>
<protein>
    <recommendedName>
        <fullName evidence="2">diguanylate cyclase</fullName>
        <ecNumber evidence="2">2.7.7.65</ecNumber>
    </recommendedName>
</protein>
<evidence type="ECO:0000256" key="6">
    <source>
        <dbReference type="PROSITE-ProRule" id="PRU00169"/>
    </source>
</evidence>
<dbReference type="SMART" id="SM00448">
    <property type="entry name" value="REC"/>
    <property type="match status" value="2"/>
</dbReference>
<gene>
    <name evidence="10" type="ordered locus">CJA_3354</name>
</gene>
<dbReference type="STRING" id="498211.CJA_3354"/>
<dbReference type="PROSITE" id="PS50110">
    <property type="entry name" value="RESPONSE_REGULATORY"/>
    <property type="match status" value="2"/>
</dbReference>
<dbReference type="SUPFAM" id="SSF52172">
    <property type="entry name" value="CheY-like"/>
    <property type="match status" value="2"/>
</dbReference>
<dbReference type="CDD" id="cd00156">
    <property type="entry name" value="REC"/>
    <property type="match status" value="2"/>
</dbReference>
<feature type="modified residue" description="Phosphohistidine" evidence="5">
    <location>
        <position position="54"/>
    </location>
</feature>
<dbReference type="InterPro" id="IPR008207">
    <property type="entry name" value="Sig_transdc_His_kin_Hpt_dom"/>
</dbReference>
<dbReference type="RefSeq" id="WP_012488930.1">
    <property type="nucleotide sequence ID" value="NC_010995.1"/>
</dbReference>
<dbReference type="Pfam" id="PF01627">
    <property type="entry name" value="Hpt"/>
    <property type="match status" value="1"/>
</dbReference>